<organism evidence="2 3">
    <name type="scientific">Ancylostoma duodenale</name>
    <dbReference type="NCBI Taxonomy" id="51022"/>
    <lineage>
        <taxon>Eukaryota</taxon>
        <taxon>Metazoa</taxon>
        <taxon>Ecdysozoa</taxon>
        <taxon>Nematoda</taxon>
        <taxon>Chromadorea</taxon>
        <taxon>Rhabditida</taxon>
        <taxon>Rhabditina</taxon>
        <taxon>Rhabditomorpha</taxon>
        <taxon>Strongyloidea</taxon>
        <taxon>Ancylostomatidae</taxon>
        <taxon>Ancylostomatinae</taxon>
        <taxon>Ancylostoma</taxon>
    </lineage>
</organism>
<reference evidence="2 3" key="1">
    <citation type="submission" date="2013-12" db="EMBL/GenBank/DDBJ databases">
        <title>Draft genome of the parsitic nematode Ancylostoma duodenale.</title>
        <authorList>
            <person name="Mitreva M."/>
        </authorList>
    </citation>
    <scope>NUCLEOTIDE SEQUENCE [LARGE SCALE GENOMIC DNA]</scope>
    <source>
        <strain evidence="2 3">Zhejiang</strain>
    </source>
</reference>
<gene>
    <name evidence="2" type="ORF">ANCDUO_11781</name>
</gene>
<name>A0A0C2GLS1_9BILA</name>
<dbReference type="Proteomes" id="UP000054047">
    <property type="component" value="Unassembled WGS sequence"/>
</dbReference>
<proteinExistence type="predicted"/>
<dbReference type="AlphaFoldDB" id="A0A0C2GLS1"/>
<keyword evidence="3" id="KW-1185">Reference proteome</keyword>
<dbReference type="InterPro" id="IPR056456">
    <property type="entry name" value="Beta-prop_IFT80_2nd"/>
</dbReference>
<evidence type="ECO:0000313" key="3">
    <source>
        <dbReference type="Proteomes" id="UP000054047"/>
    </source>
</evidence>
<evidence type="ECO:0000259" key="1">
    <source>
        <dbReference type="Pfam" id="PF23335"/>
    </source>
</evidence>
<feature type="domain" description="IFT80 second beta-propeller" evidence="1">
    <location>
        <begin position="5"/>
        <end position="51"/>
    </location>
</feature>
<protein>
    <recommendedName>
        <fullName evidence="1">IFT80 second beta-propeller domain-containing protein</fullName>
    </recommendedName>
</protein>
<accession>A0A0C2GLS1</accession>
<evidence type="ECO:0000313" key="2">
    <source>
        <dbReference type="EMBL" id="KIH58021.1"/>
    </source>
</evidence>
<sequence length="86" mass="9688">MLFLQREITELTLSQCGKLTERILAFRDSDAAVFVARVKTYGIAQRIAKIAVWPAVEIAFVDRTLLQQSVIDKPVSGLGKFPILRR</sequence>
<dbReference type="Pfam" id="PF23335">
    <property type="entry name" value="Beta-prop_IFT80_2nd"/>
    <property type="match status" value="1"/>
</dbReference>
<dbReference type="EMBL" id="KN733633">
    <property type="protein sequence ID" value="KIH58021.1"/>
    <property type="molecule type" value="Genomic_DNA"/>
</dbReference>
<dbReference type="OrthoDB" id="408728at2759"/>